<keyword evidence="3" id="KW-1185">Reference proteome</keyword>
<protein>
    <submittedName>
        <fullName evidence="2">Uncharacterized protein</fullName>
    </submittedName>
</protein>
<sequence>MAGHAGPPNVSTGRSKELPTIEKVETHPQVKGRRPIYVVKGLEEDGWMKTVLDNVAPKKCPKDRAEAVRQGYVIINAADSPVILWRDMAGTQRVEDDKIVVWTRAGLLGPRAAVGAGKAQFDSKTGRYTGGVAFERNNMAVSLEDTSRAYPSSTSHQSSRGMNAPHRGRKNLGMPLDEHGELVRDIQKVGVVAGMAGLADGPEGLKNLMDDRADYLNIPRVGDQVNSAYPTLQMNLASAAEPDEASDYNLEKELQVKPIKRRNVTKMIRSGKAISTAKPIKSGKVSAKTKKAKKSEPTKTAIEVRPTRKLRRRKLAALD</sequence>
<feature type="region of interest" description="Disordered" evidence="1">
    <location>
        <begin position="1"/>
        <end position="26"/>
    </location>
</feature>
<evidence type="ECO:0000256" key="1">
    <source>
        <dbReference type="SAM" id="MobiDB-lite"/>
    </source>
</evidence>
<organism evidence="2 3">
    <name type="scientific">Ephemerocybe angulata</name>
    <dbReference type="NCBI Taxonomy" id="980116"/>
    <lineage>
        <taxon>Eukaryota</taxon>
        <taxon>Fungi</taxon>
        <taxon>Dikarya</taxon>
        <taxon>Basidiomycota</taxon>
        <taxon>Agaricomycotina</taxon>
        <taxon>Agaricomycetes</taxon>
        <taxon>Agaricomycetidae</taxon>
        <taxon>Agaricales</taxon>
        <taxon>Agaricineae</taxon>
        <taxon>Psathyrellaceae</taxon>
        <taxon>Ephemerocybe</taxon>
    </lineage>
</organism>
<reference evidence="2 3" key="1">
    <citation type="submission" date="2020-07" db="EMBL/GenBank/DDBJ databases">
        <title>Comparative genomics of pyrophilous fungi reveals a link between fire events and developmental genes.</title>
        <authorList>
            <consortium name="DOE Joint Genome Institute"/>
            <person name="Steindorff A.S."/>
            <person name="Carver A."/>
            <person name="Calhoun S."/>
            <person name="Stillman K."/>
            <person name="Liu H."/>
            <person name="Lipzen A."/>
            <person name="Pangilinan J."/>
            <person name="Labutti K."/>
            <person name="Bruns T.D."/>
            <person name="Grigoriev I.V."/>
        </authorList>
    </citation>
    <scope>NUCLEOTIDE SEQUENCE [LARGE SCALE GENOMIC DNA]</scope>
    <source>
        <strain evidence="2 3">CBS 144469</strain>
    </source>
</reference>
<dbReference type="OrthoDB" id="2988227at2759"/>
<dbReference type="Proteomes" id="UP000521943">
    <property type="component" value="Unassembled WGS sequence"/>
</dbReference>
<evidence type="ECO:0000313" key="3">
    <source>
        <dbReference type="Proteomes" id="UP000521943"/>
    </source>
</evidence>
<feature type="compositionally biased region" description="Polar residues" evidence="1">
    <location>
        <begin position="149"/>
        <end position="161"/>
    </location>
</feature>
<comment type="caution">
    <text evidence="2">The sequence shown here is derived from an EMBL/GenBank/DDBJ whole genome shotgun (WGS) entry which is preliminary data.</text>
</comment>
<proteinExistence type="predicted"/>
<dbReference type="AlphaFoldDB" id="A0A8H6I6H8"/>
<feature type="region of interest" description="Disordered" evidence="1">
    <location>
        <begin position="272"/>
        <end position="319"/>
    </location>
</feature>
<feature type="compositionally biased region" description="Basic and acidic residues" evidence="1">
    <location>
        <begin position="14"/>
        <end position="26"/>
    </location>
</feature>
<feature type="region of interest" description="Disordered" evidence="1">
    <location>
        <begin position="149"/>
        <end position="168"/>
    </location>
</feature>
<name>A0A8H6I6H8_9AGAR</name>
<gene>
    <name evidence="2" type="ORF">DFP72DRAFT_843845</name>
</gene>
<evidence type="ECO:0000313" key="2">
    <source>
        <dbReference type="EMBL" id="KAF6759701.1"/>
    </source>
</evidence>
<dbReference type="EMBL" id="JACGCI010000014">
    <property type="protein sequence ID" value="KAF6759701.1"/>
    <property type="molecule type" value="Genomic_DNA"/>
</dbReference>
<feature type="compositionally biased region" description="Basic residues" evidence="1">
    <location>
        <begin position="307"/>
        <end position="319"/>
    </location>
</feature>
<accession>A0A8H6I6H8</accession>